<reference evidence="1 2" key="1">
    <citation type="journal article" date="2018" name="Environ. Microbiol.">
        <title>Novel energy conservation strategies and behaviour of Pelotomaculum schinkii driving syntrophic propionate catabolism.</title>
        <authorList>
            <person name="Hidalgo-Ahumada C.A.P."/>
            <person name="Nobu M.K."/>
            <person name="Narihiro T."/>
            <person name="Tamaki H."/>
            <person name="Liu W.T."/>
            <person name="Kamagata Y."/>
            <person name="Stams A.J.M."/>
            <person name="Imachi H."/>
            <person name="Sousa D.Z."/>
        </authorList>
    </citation>
    <scope>NUCLEOTIDE SEQUENCE [LARGE SCALE GENOMIC DNA]</scope>
    <source>
        <strain evidence="1 2">HH</strain>
    </source>
</reference>
<dbReference type="AlphaFoldDB" id="A0A4Y7R804"/>
<gene>
    <name evidence="1" type="ORF">Psch_03659</name>
</gene>
<protein>
    <recommendedName>
        <fullName evidence="3">Coat F domain protein</fullName>
    </recommendedName>
</protein>
<dbReference type="Proteomes" id="UP000298324">
    <property type="component" value="Unassembled WGS sequence"/>
</dbReference>
<evidence type="ECO:0008006" key="3">
    <source>
        <dbReference type="Google" id="ProtNLM"/>
    </source>
</evidence>
<keyword evidence="2" id="KW-1185">Reference proteome</keyword>
<name>A0A4Y7R804_9FIRM</name>
<dbReference type="EMBL" id="QFGA01000003">
    <property type="protein sequence ID" value="TEB04896.1"/>
    <property type="molecule type" value="Genomic_DNA"/>
</dbReference>
<accession>A0A4Y7R804</accession>
<dbReference type="RefSeq" id="WP_190259185.1">
    <property type="nucleotide sequence ID" value="NZ_QFGA01000003.1"/>
</dbReference>
<sequence>MQLTEGELLHIGEQLRAEAVAIAKSDAWAQQSGDPGLRQLYKDIANRHRTHYEKILQSVQNLIAQSQL</sequence>
<comment type="caution">
    <text evidence="1">The sequence shown here is derived from an EMBL/GenBank/DDBJ whole genome shotgun (WGS) entry which is preliminary data.</text>
</comment>
<evidence type="ECO:0000313" key="2">
    <source>
        <dbReference type="Proteomes" id="UP000298324"/>
    </source>
</evidence>
<organism evidence="1 2">
    <name type="scientific">Pelotomaculum schinkii</name>
    <dbReference type="NCBI Taxonomy" id="78350"/>
    <lineage>
        <taxon>Bacteria</taxon>
        <taxon>Bacillati</taxon>
        <taxon>Bacillota</taxon>
        <taxon>Clostridia</taxon>
        <taxon>Eubacteriales</taxon>
        <taxon>Desulfotomaculaceae</taxon>
        <taxon>Pelotomaculum</taxon>
    </lineage>
</organism>
<evidence type="ECO:0000313" key="1">
    <source>
        <dbReference type="EMBL" id="TEB04896.1"/>
    </source>
</evidence>
<proteinExistence type="predicted"/>